<evidence type="ECO:0000313" key="1">
    <source>
        <dbReference type="EMBL" id="MCH3853299.1"/>
    </source>
</evidence>
<dbReference type="Proteomes" id="UP001199644">
    <property type="component" value="Unassembled WGS sequence"/>
</dbReference>
<protein>
    <submittedName>
        <fullName evidence="1">Triose-phosphate isomerase</fullName>
    </submittedName>
</protein>
<gene>
    <name evidence="1" type="ORF">LZC39_14505</name>
</gene>
<comment type="caution">
    <text evidence="1">The sequence shown here is derived from an EMBL/GenBank/DDBJ whole genome shotgun (WGS) entry which is preliminary data.</text>
</comment>
<dbReference type="EMBL" id="JAJUOL010000838">
    <property type="protein sequence ID" value="MCH3853299.1"/>
    <property type="molecule type" value="Genomic_DNA"/>
</dbReference>
<dbReference type="GO" id="GO:0016853">
    <property type="term" value="F:isomerase activity"/>
    <property type="evidence" value="ECO:0007669"/>
    <property type="project" value="UniProtKB-KW"/>
</dbReference>
<accession>A0AAW5EJT4</accession>
<dbReference type="AlphaFoldDB" id="A0AAW5EJT4"/>
<sequence length="23" mass="2656">MIFAANLKCNHTRSSFKIYANIL</sequence>
<name>A0AAW5EJT4_CAMJU</name>
<reference evidence="1" key="1">
    <citation type="submission" date="2021-12" db="EMBL/GenBank/DDBJ databases">
        <title>Prevalence of phenicol resistance gene fexA in Campylobacter isolated from poultry supply chain.</title>
        <authorList>
            <person name="Tang B."/>
            <person name="Zheng X."/>
            <person name="Lin J."/>
            <person name="Lin R."/>
            <person name="Yang H."/>
            <person name="Shen Z."/>
            <person name="Xia F."/>
        </authorList>
    </citation>
    <scope>NUCLEOTIDE SEQUENCE</scope>
    <source>
        <strain evidence="1">CJHN2011004</strain>
    </source>
</reference>
<organism evidence="1 2">
    <name type="scientific">Campylobacter jejuni</name>
    <dbReference type="NCBI Taxonomy" id="197"/>
    <lineage>
        <taxon>Bacteria</taxon>
        <taxon>Pseudomonadati</taxon>
        <taxon>Campylobacterota</taxon>
        <taxon>Epsilonproteobacteria</taxon>
        <taxon>Campylobacterales</taxon>
        <taxon>Campylobacteraceae</taxon>
        <taxon>Campylobacter</taxon>
    </lineage>
</organism>
<evidence type="ECO:0000313" key="2">
    <source>
        <dbReference type="Proteomes" id="UP001199644"/>
    </source>
</evidence>
<proteinExistence type="predicted"/>
<feature type="non-terminal residue" evidence="1">
    <location>
        <position position="23"/>
    </location>
</feature>
<keyword evidence="1" id="KW-0413">Isomerase</keyword>